<sequence>MTITKGVVTPNKLSSSVLKACGLGLLATTLGFTSMNLYAANGNGVQSAMQHDHQGRGHGQMFKQNKADIQAKKNQLEQQTLALAATMGELRRANKGAGKGGKNKFDSAFEQQLQELVTERQASQYALLQLDANAAVRTVMPNAKRAGMPAHIEAKLAQQAELVGELELVYEDSEQAGQTRLSYYLTSANNKVQLFVPDSIDTELLQSGIQVRVKGWQFDNGEQENVQTALVLGQEQASLEVLAAGGDVTSTSTSTQAALTATMGEQKVLVLMLNFQDNPVKPWTTQEVEDMVFGRVNDYYKEASYGQTWLSGDVRGYYTMPIDTTCDYFGMDKYAQQVAEDKGIDLSQYERLVYMLPKNDSCGWRGQGTVGGSPSRAWINGELNLMTIGHELGHNLGLKHAKELSCGSGYISESCNVVTYGDTLDVMGKSEGHFNVFNKERLGWLTAERGEIITADTDGSYQLEPYEQASSGQAKGLKVRRGTDAATGQPLWYYLEYRQGTGFDSFLAGKPVTEGVLVHLNKAESDLNSSLLLDMTPKSLLFDLEDAALVAGKSYNDAEAGVTITTKWADSSGVGVNISYSGQQSCTAAQPSIALVSNSSVWAEAGETVSYRATLTNNDSAECGISNYRVSAQVASGWNSTQQTVSLAPGQSTTVSLNVTSSTTATEGFYDVTLNGVNTGDSRYQASTKASYVVEAPVAACISANPQWTLQNISSTQVAAGTTVTYQGTLINKDTDSCAASTFDVKASLPAGWKATSSSATLAPGQSQTLNVSVTSAADANAGVYDFSLVAVNRNNGGYQSSASATYQVAAPVASCKLAAPKLVVANAQGAEVDAGTVQRYNVEITNQNQDCGDATYNLSIATPSSWSASNNNVTLASGATTTVSVSVMSATSASAGSYNLTLTAKDVANTAYSSTSTLVYRVAEQQNNAPVAYSDNVSMTSKEAIYINVLGNDKDIDGDKLVVKSATQGAKGSVQVMSDGRIKYTPAKSFKNGDSFSYTISDGQLQATATVNVTLAGGSTGGGGNKGKGKW</sequence>
<dbReference type="Gene3D" id="2.60.40.10">
    <property type="entry name" value="Immunoglobulins"/>
    <property type="match status" value="3"/>
</dbReference>
<dbReference type="Pfam" id="PF05548">
    <property type="entry name" value="Peptidase_M11"/>
    <property type="match status" value="1"/>
</dbReference>
<dbReference type="InterPro" id="IPR018905">
    <property type="entry name" value="A-galactase_NEW3"/>
</dbReference>
<name>A0ABU9N2F6_9GAMM</name>
<organism evidence="3 4">
    <name type="scientific">Pseudoalteromonas qingdaonensis</name>
    <dbReference type="NCBI Taxonomy" id="3131913"/>
    <lineage>
        <taxon>Bacteria</taxon>
        <taxon>Pseudomonadati</taxon>
        <taxon>Pseudomonadota</taxon>
        <taxon>Gammaproteobacteria</taxon>
        <taxon>Alteromonadales</taxon>
        <taxon>Pseudoalteromonadaceae</taxon>
        <taxon>Pseudoalteromonas</taxon>
    </lineage>
</organism>
<reference evidence="3 4" key="1">
    <citation type="submission" date="2024-03" db="EMBL/GenBank/DDBJ databases">
        <title>Pseudoalteromonas qingdaonensis sp. nov., isolated from the intestines of marine benthic organisms.</title>
        <authorList>
            <person name="Lin X."/>
            <person name="Fang S."/>
            <person name="Hu X."/>
        </authorList>
    </citation>
    <scope>NUCLEOTIDE SEQUENCE [LARGE SCALE GENOMIC DNA]</scope>
    <source>
        <strain evidence="3 4">YIC-827</strain>
    </source>
</reference>
<feature type="domain" description="Alpha-galactosidase NEW3" evidence="2">
    <location>
        <begin position="603"/>
        <end position="674"/>
    </location>
</feature>
<dbReference type="Gene3D" id="2.60.40.2810">
    <property type="match status" value="1"/>
</dbReference>
<dbReference type="PANTHER" id="PTHR39198">
    <property type="entry name" value="HYPOTHETICAL MEMBRANE PROTEIN, CONSERVED"/>
    <property type="match status" value="1"/>
</dbReference>
<keyword evidence="4" id="KW-1185">Reference proteome</keyword>
<evidence type="ECO:0000259" key="2">
    <source>
        <dbReference type="Pfam" id="PF10633"/>
    </source>
</evidence>
<evidence type="ECO:0000313" key="4">
    <source>
        <dbReference type="Proteomes" id="UP001447008"/>
    </source>
</evidence>
<dbReference type="InterPro" id="IPR008752">
    <property type="entry name" value="Peptidase_M11"/>
</dbReference>
<dbReference type="RefSeq" id="WP_342678861.1">
    <property type="nucleotide sequence ID" value="NZ_JBCGCU010000011.1"/>
</dbReference>
<protein>
    <submittedName>
        <fullName evidence="3">NEW3 domain-containing protein</fullName>
    </submittedName>
</protein>
<dbReference type="InterPro" id="IPR013783">
    <property type="entry name" value="Ig-like_fold"/>
</dbReference>
<feature type="domain" description="Peptidase M11 gametolysin" evidence="1">
    <location>
        <begin position="294"/>
        <end position="457"/>
    </location>
</feature>
<proteinExistence type="predicted"/>
<evidence type="ECO:0000259" key="1">
    <source>
        <dbReference type="Pfam" id="PF05548"/>
    </source>
</evidence>
<dbReference type="PANTHER" id="PTHR39198:SF1">
    <property type="entry name" value="ALPHA-GALACTOSIDASE NEW3 DOMAIN-CONTAINING PROTEIN"/>
    <property type="match status" value="1"/>
</dbReference>
<dbReference type="Pfam" id="PF17963">
    <property type="entry name" value="Big_9"/>
    <property type="match status" value="1"/>
</dbReference>
<dbReference type="SUPFAM" id="SSF55486">
    <property type="entry name" value="Metalloproteases ('zincins'), catalytic domain"/>
    <property type="match status" value="1"/>
</dbReference>
<dbReference type="EMBL" id="JBCGCU010000011">
    <property type="protein sequence ID" value="MEM0515853.1"/>
    <property type="molecule type" value="Genomic_DNA"/>
</dbReference>
<feature type="domain" description="Alpha-galactosidase NEW3" evidence="2">
    <location>
        <begin position="719"/>
        <end position="789"/>
    </location>
</feature>
<feature type="domain" description="Alpha-galactosidase NEW3" evidence="2">
    <location>
        <begin position="834"/>
        <end position="906"/>
    </location>
</feature>
<dbReference type="Pfam" id="PF10633">
    <property type="entry name" value="NPCBM_assoc"/>
    <property type="match status" value="3"/>
</dbReference>
<gene>
    <name evidence="3" type="ORF">WCN91_10595</name>
</gene>
<dbReference type="Proteomes" id="UP001447008">
    <property type="component" value="Unassembled WGS sequence"/>
</dbReference>
<evidence type="ECO:0000313" key="3">
    <source>
        <dbReference type="EMBL" id="MEM0515853.1"/>
    </source>
</evidence>
<accession>A0ABU9N2F6</accession>
<comment type="caution">
    <text evidence="3">The sequence shown here is derived from an EMBL/GenBank/DDBJ whole genome shotgun (WGS) entry which is preliminary data.</text>
</comment>